<reference evidence="1 2" key="1">
    <citation type="submission" date="2019-05" db="EMBL/GenBank/DDBJ databases">
        <title>Another draft genome of Portunus trituberculatus and its Hox gene families provides insights of decapod evolution.</title>
        <authorList>
            <person name="Jeong J.-H."/>
            <person name="Song I."/>
            <person name="Kim S."/>
            <person name="Choi T."/>
            <person name="Kim D."/>
            <person name="Ryu S."/>
            <person name="Kim W."/>
        </authorList>
    </citation>
    <scope>NUCLEOTIDE SEQUENCE [LARGE SCALE GENOMIC DNA]</scope>
    <source>
        <tissue evidence="1">Muscle</tissue>
    </source>
</reference>
<accession>A0A5B7IPQ5</accession>
<gene>
    <name evidence="1" type="ORF">E2C01_078260</name>
</gene>
<comment type="caution">
    <text evidence="1">The sequence shown here is derived from an EMBL/GenBank/DDBJ whole genome shotgun (WGS) entry which is preliminary data.</text>
</comment>
<organism evidence="1 2">
    <name type="scientific">Portunus trituberculatus</name>
    <name type="common">Swimming crab</name>
    <name type="synonym">Neptunus trituberculatus</name>
    <dbReference type="NCBI Taxonomy" id="210409"/>
    <lineage>
        <taxon>Eukaryota</taxon>
        <taxon>Metazoa</taxon>
        <taxon>Ecdysozoa</taxon>
        <taxon>Arthropoda</taxon>
        <taxon>Crustacea</taxon>
        <taxon>Multicrustacea</taxon>
        <taxon>Malacostraca</taxon>
        <taxon>Eumalacostraca</taxon>
        <taxon>Eucarida</taxon>
        <taxon>Decapoda</taxon>
        <taxon>Pleocyemata</taxon>
        <taxon>Brachyura</taxon>
        <taxon>Eubrachyura</taxon>
        <taxon>Portunoidea</taxon>
        <taxon>Portunidae</taxon>
        <taxon>Portuninae</taxon>
        <taxon>Portunus</taxon>
    </lineage>
</organism>
<evidence type="ECO:0000313" key="2">
    <source>
        <dbReference type="Proteomes" id="UP000324222"/>
    </source>
</evidence>
<sequence>MPLSRPPDTLKLGGVVARLKESETRGLTSQLPEGANPGVGGCLARGVGAMPVAGSLPRLGGLPVVGRLPTWEFPY</sequence>
<proteinExistence type="predicted"/>
<protein>
    <submittedName>
        <fullName evidence="1">Uncharacterized protein</fullName>
    </submittedName>
</protein>
<dbReference type="EMBL" id="VSRR010062798">
    <property type="protein sequence ID" value="MPC83547.1"/>
    <property type="molecule type" value="Genomic_DNA"/>
</dbReference>
<dbReference type="AlphaFoldDB" id="A0A5B7IPQ5"/>
<name>A0A5B7IPQ5_PORTR</name>
<evidence type="ECO:0000313" key="1">
    <source>
        <dbReference type="EMBL" id="MPC83547.1"/>
    </source>
</evidence>
<keyword evidence="2" id="KW-1185">Reference proteome</keyword>
<dbReference type="Proteomes" id="UP000324222">
    <property type="component" value="Unassembled WGS sequence"/>
</dbReference>